<dbReference type="SUPFAM" id="SSF52172">
    <property type="entry name" value="CheY-like"/>
    <property type="match status" value="1"/>
</dbReference>
<dbReference type="SMART" id="SM00448">
    <property type="entry name" value="REC"/>
    <property type="match status" value="1"/>
</dbReference>
<dbReference type="InterPro" id="IPR001789">
    <property type="entry name" value="Sig_transdc_resp-reg_receiver"/>
</dbReference>
<proteinExistence type="predicted"/>
<reference evidence="4" key="1">
    <citation type="submission" date="2018-05" db="EMBL/GenBank/DDBJ databases">
        <authorList>
            <person name="Lanie J.A."/>
            <person name="Ng W.-L."/>
            <person name="Kazmierczak K.M."/>
            <person name="Andrzejewski T.M."/>
            <person name="Davidsen T.M."/>
            <person name="Wayne K.J."/>
            <person name="Tettelin H."/>
            <person name="Glass J.I."/>
            <person name="Rusch D."/>
            <person name="Podicherti R."/>
            <person name="Tsui H.-C.T."/>
            <person name="Winkler M.E."/>
        </authorList>
    </citation>
    <scope>NUCLEOTIDE SEQUENCE</scope>
</reference>
<dbReference type="PANTHER" id="PTHR44591">
    <property type="entry name" value="STRESS RESPONSE REGULATOR PROTEIN 1"/>
    <property type="match status" value="1"/>
</dbReference>
<dbReference type="PROSITE" id="PS50110">
    <property type="entry name" value="RESPONSE_REGULATORY"/>
    <property type="match status" value="1"/>
</dbReference>
<gene>
    <name evidence="4" type="ORF">METZ01_LOCUS142007</name>
</gene>
<dbReference type="Pfam" id="PF08665">
    <property type="entry name" value="PglZ"/>
    <property type="match status" value="1"/>
</dbReference>
<evidence type="ECO:0000256" key="2">
    <source>
        <dbReference type="ARBA" id="ARBA00023012"/>
    </source>
</evidence>
<dbReference type="Pfam" id="PF00072">
    <property type="entry name" value="Response_reg"/>
    <property type="match status" value="1"/>
</dbReference>
<keyword evidence="2" id="KW-0902">Two-component regulatory system</keyword>
<dbReference type="CDD" id="cd00156">
    <property type="entry name" value="REC"/>
    <property type="match status" value="1"/>
</dbReference>
<protein>
    <recommendedName>
        <fullName evidence="3">Response regulatory domain-containing protein</fullName>
    </recommendedName>
</protein>
<dbReference type="AlphaFoldDB" id="A0A381ZK70"/>
<accession>A0A381ZK70</accession>
<evidence type="ECO:0000259" key="3">
    <source>
        <dbReference type="PROSITE" id="PS50110"/>
    </source>
</evidence>
<organism evidence="4">
    <name type="scientific">marine metagenome</name>
    <dbReference type="NCBI Taxonomy" id="408172"/>
    <lineage>
        <taxon>unclassified sequences</taxon>
        <taxon>metagenomes</taxon>
        <taxon>ecological metagenomes</taxon>
    </lineage>
</organism>
<sequence length="517" mass="59923">MQTATHSILWVDDEIDILEPHICSLRNKHYSVTPVSNGADAVAIIKESHYDVVILDQMMPGQDGIETLDQIREVDSGVPIIMVTQISDELFIEEALGKQIDSFLVKPVGVAQIVSTLKRVLDQNSIVEGQIPRNYTESFNEIRELTQGHSDWKTWIDIYLKLLSWDVAFDELGETGFKETHKEQKKECETFFSRYIEENYAGWMSSKNRPVLSVDILNKYVIPHLREKRQVYYIVVDCMRLDHWLIIEPMLRQFFYMNQDYYYSILPSATLYSRNALFSGLFPSEIAQEYPEYWQEGDVDETSTNRYEKKLLQSKLQQEGIQLNPQLRYFKIFDVKGGNEFIRQVTAFDQVSLSTLVVNFVDILTHQRSQSDILQQISPDESAFRSLVKSWFTHSVLFEILKIIASRNAMVVLTSDHGSTLCNRPSRAFGNRETSTSLRFKFGTTLRADQAVHIDRPNEYKLPAETPAKNYILAKEDHYFVYPNQFNEYTRQFRGGFQHGGISMDEMIVPLIHLTPK</sequence>
<dbReference type="GO" id="GO:0000160">
    <property type="term" value="P:phosphorelay signal transduction system"/>
    <property type="evidence" value="ECO:0007669"/>
    <property type="project" value="UniProtKB-KW"/>
</dbReference>
<dbReference type="Gene3D" id="3.40.50.2300">
    <property type="match status" value="1"/>
</dbReference>
<evidence type="ECO:0000256" key="1">
    <source>
        <dbReference type="ARBA" id="ARBA00022553"/>
    </source>
</evidence>
<name>A0A381ZK70_9ZZZZ</name>
<feature type="domain" description="Response regulatory" evidence="3">
    <location>
        <begin position="7"/>
        <end position="121"/>
    </location>
</feature>
<keyword evidence="1" id="KW-0597">Phosphoprotein</keyword>
<dbReference type="PANTHER" id="PTHR44591:SF14">
    <property type="entry name" value="PROTEIN PILG"/>
    <property type="match status" value="1"/>
</dbReference>
<dbReference type="InterPro" id="IPR050595">
    <property type="entry name" value="Bact_response_regulator"/>
</dbReference>
<evidence type="ECO:0000313" key="4">
    <source>
        <dbReference type="EMBL" id="SVA89153.1"/>
    </source>
</evidence>
<dbReference type="EMBL" id="UINC01021494">
    <property type="protein sequence ID" value="SVA89153.1"/>
    <property type="molecule type" value="Genomic_DNA"/>
</dbReference>
<dbReference type="InterPro" id="IPR011006">
    <property type="entry name" value="CheY-like_superfamily"/>
</dbReference>